<protein>
    <recommendedName>
        <fullName evidence="4">DUF4131 domain-containing protein</fullName>
    </recommendedName>
</protein>
<evidence type="ECO:0008006" key="4">
    <source>
        <dbReference type="Google" id="ProtNLM"/>
    </source>
</evidence>
<evidence type="ECO:0000313" key="2">
    <source>
        <dbReference type="EMBL" id="TKZ27426.1"/>
    </source>
</evidence>
<keyword evidence="1" id="KW-0812">Transmembrane</keyword>
<proteinExistence type="predicted"/>
<evidence type="ECO:0000313" key="3">
    <source>
        <dbReference type="Proteomes" id="UP000310168"/>
    </source>
</evidence>
<dbReference type="Proteomes" id="UP000310168">
    <property type="component" value="Unassembled WGS sequence"/>
</dbReference>
<keyword evidence="1" id="KW-1133">Transmembrane helix</keyword>
<keyword evidence="1" id="KW-0472">Membrane</keyword>
<feature type="transmembrane region" description="Helical" evidence="1">
    <location>
        <begin position="60"/>
        <end position="80"/>
    </location>
</feature>
<comment type="caution">
    <text evidence="2">The sequence shown here is derived from an EMBL/GenBank/DDBJ whole genome shotgun (WGS) entry which is preliminary data.</text>
</comment>
<feature type="transmembrane region" description="Helical" evidence="1">
    <location>
        <begin position="34"/>
        <end position="54"/>
    </location>
</feature>
<evidence type="ECO:0000256" key="1">
    <source>
        <dbReference type="SAM" id="Phobius"/>
    </source>
</evidence>
<sequence>MKKLYSYPITYIFYITLSFSFGISLAFKKHILILSYLFLIIAFILVILSLIFAFSNKPKIYFAIISCFFLGYSFTIARYYKIFQSPLSYFEGDIKGYRAKIIEYDGVVGFRDRYTAYVDMIYDGKNWQAI</sequence>
<name>A0ABY2TMH6_9SPIR</name>
<keyword evidence="3" id="KW-1185">Reference proteome</keyword>
<dbReference type="RefSeq" id="WP_137999302.1">
    <property type="nucleotide sequence ID" value="NZ_SJDU01000515.1"/>
</dbReference>
<accession>A0ABY2TMH6</accession>
<gene>
    <name evidence="2" type="ORF">EZH24_11965</name>
</gene>
<reference evidence="2 3" key="1">
    <citation type="journal article" date="2019" name="Anaerobe">
        <title>Brachyspira catarrhinii sp. nov., an anaerobic intestinal spirochaete isolated from vervet monkeys may have been misidentified as Brachyspira aalborgi in previous studies.</title>
        <authorList>
            <person name="Phillips N.D."/>
            <person name="La T."/>
            <person name="Hampson D.J."/>
        </authorList>
    </citation>
    <scope>NUCLEOTIDE SEQUENCE [LARGE SCALE GENOMIC DNA]</scope>
    <source>
        <strain evidence="2 3">Z12</strain>
    </source>
</reference>
<organism evidence="2 3">
    <name type="scientific">Brachyspira catarrhinii</name>
    <dbReference type="NCBI Taxonomy" id="2528966"/>
    <lineage>
        <taxon>Bacteria</taxon>
        <taxon>Pseudomonadati</taxon>
        <taxon>Spirochaetota</taxon>
        <taxon>Spirochaetia</taxon>
        <taxon>Brachyspirales</taxon>
        <taxon>Brachyspiraceae</taxon>
        <taxon>Brachyspira</taxon>
    </lineage>
</organism>
<feature type="transmembrane region" description="Helical" evidence="1">
    <location>
        <begin position="6"/>
        <end position="27"/>
    </location>
</feature>
<dbReference type="EMBL" id="SJDU01000515">
    <property type="protein sequence ID" value="TKZ27426.1"/>
    <property type="molecule type" value="Genomic_DNA"/>
</dbReference>